<feature type="transmembrane region" description="Helical" evidence="1">
    <location>
        <begin position="63"/>
        <end position="80"/>
    </location>
</feature>
<evidence type="ECO:0000256" key="1">
    <source>
        <dbReference type="SAM" id="Phobius"/>
    </source>
</evidence>
<keyword evidence="1" id="KW-1133">Transmembrane helix</keyword>
<keyword evidence="3" id="KW-1185">Reference proteome</keyword>
<reference evidence="2 3" key="1">
    <citation type="submission" date="2019-04" db="EMBL/GenBank/DDBJ databases">
        <title>Microbes associate with the intestines of laboratory mice.</title>
        <authorList>
            <person name="Navarre W."/>
            <person name="Wong E."/>
            <person name="Huang K."/>
            <person name="Tropini C."/>
            <person name="Ng K."/>
            <person name="Yu B."/>
        </authorList>
    </citation>
    <scope>NUCLEOTIDE SEQUENCE [LARGE SCALE GENOMIC DNA]</scope>
    <source>
        <strain evidence="2 3">NM70_E10</strain>
    </source>
</reference>
<dbReference type="EMBL" id="SRZA01000029">
    <property type="protein sequence ID" value="TGY02531.1"/>
    <property type="molecule type" value="Genomic_DNA"/>
</dbReference>
<keyword evidence="1" id="KW-0812">Transmembrane</keyword>
<protein>
    <submittedName>
        <fullName evidence="2">Uncharacterized protein</fullName>
    </submittedName>
</protein>
<dbReference type="Proteomes" id="UP000305751">
    <property type="component" value="Unassembled WGS sequence"/>
</dbReference>
<sequence length="233" mass="27880">MKIVDDENVMVFGVGVFYQIGLLIYVGLWAYFKYRPYRLLRKEVRLSVYEVEKLNEHSRLVRNWGWLMIYFLPCPFMFLFPEVCVVTQDVNRAKKEWVYPELPDRKTFFVDHYYVPFYYKGNFCAIGREYLSNETDSLLILYPTLFFNGAFAQSVPEKQITVRAHSFQIWNENIDNRFQVPMQYSWKYVPEKHKNQAVTEWTIDTQSGAAIGIDKIEKEIDKRKEVMKEILGR</sequence>
<dbReference type="GeneID" id="93047688"/>
<organism evidence="2 3">
    <name type="scientific">Bacteroides acidifaciens</name>
    <dbReference type="NCBI Taxonomy" id="85831"/>
    <lineage>
        <taxon>Bacteria</taxon>
        <taxon>Pseudomonadati</taxon>
        <taxon>Bacteroidota</taxon>
        <taxon>Bacteroidia</taxon>
        <taxon>Bacteroidales</taxon>
        <taxon>Bacteroidaceae</taxon>
        <taxon>Bacteroides</taxon>
    </lineage>
</organism>
<dbReference type="AlphaFoldDB" id="A0A4S2ANE2"/>
<accession>A0A4S2ANE2</accession>
<keyword evidence="1" id="KW-0472">Membrane</keyword>
<evidence type="ECO:0000313" key="3">
    <source>
        <dbReference type="Proteomes" id="UP000305751"/>
    </source>
</evidence>
<gene>
    <name evidence="2" type="ORF">E5356_10535</name>
</gene>
<name>A0A4S2ANE2_9BACE</name>
<dbReference type="RefSeq" id="WP_136014300.1">
    <property type="nucleotide sequence ID" value="NZ_CAJTBC010000022.1"/>
</dbReference>
<comment type="caution">
    <text evidence="2">The sequence shown here is derived from an EMBL/GenBank/DDBJ whole genome shotgun (WGS) entry which is preliminary data.</text>
</comment>
<proteinExistence type="predicted"/>
<evidence type="ECO:0000313" key="2">
    <source>
        <dbReference type="EMBL" id="TGY02531.1"/>
    </source>
</evidence>
<feature type="transmembrane region" description="Helical" evidence="1">
    <location>
        <begin position="12"/>
        <end position="32"/>
    </location>
</feature>